<feature type="compositionally biased region" description="Basic and acidic residues" evidence="2">
    <location>
        <begin position="688"/>
        <end position="708"/>
    </location>
</feature>
<comment type="caution">
    <text evidence="4">The sequence shown here is derived from an EMBL/GenBank/DDBJ whole genome shotgun (WGS) entry which is preliminary data.</text>
</comment>
<evidence type="ECO:0000259" key="3">
    <source>
        <dbReference type="PROSITE" id="PS50009"/>
    </source>
</evidence>
<accession>A0A367K517</accession>
<evidence type="ECO:0000256" key="1">
    <source>
        <dbReference type="PROSITE-ProRule" id="PRU00168"/>
    </source>
</evidence>
<dbReference type="Gene3D" id="1.10.840.10">
    <property type="entry name" value="Ras guanine-nucleotide exchange factors catalytic domain"/>
    <property type="match status" value="1"/>
</dbReference>
<keyword evidence="5" id="KW-1185">Reference proteome</keyword>
<dbReference type="InterPro" id="IPR001895">
    <property type="entry name" value="RASGEF_cat_dom"/>
</dbReference>
<dbReference type="Pfam" id="PF00617">
    <property type="entry name" value="RasGEF"/>
    <property type="match status" value="1"/>
</dbReference>
<feature type="region of interest" description="Disordered" evidence="2">
    <location>
        <begin position="669"/>
        <end position="708"/>
    </location>
</feature>
<reference evidence="4 5" key="1">
    <citation type="journal article" date="2018" name="G3 (Bethesda)">
        <title>Phylogenetic and Phylogenomic Definition of Rhizopus Species.</title>
        <authorList>
            <person name="Gryganskyi A.P."/>
            <person name="Golan J."/>
            <person name="Dolatabadi S."/>
            <person name="Mondo S."/>
            <person name="Robb S."/>
            <person name="Idnurm A."/>
            <person name="Muszewska A."/>
            <person name="Steczkiewicz K."/>
            <person name="Masonjones S."/>
            <person name="Liao H.L."/>
            <person name="Gajdeczka M.T."/>
            <person name="Anike F."/>
            <person name="Vuek A."/>
            <person name="Anishchenko I.M."/>
            <person name="Voigt K."/>
            <person name="de Hoog G.S."/>
            <person name="Smith M.E."/>
            <person name="Heitman J."/>
            <person name="Vilgalys R."/>
            <person name="Stajich J.E."/>
        </authorList>
    </citation>
    <scope>NUCLEOTIDE SEQUENCE [LARGE SCALE GENOMIC DNA]</scope>
    <source>
        <strain evidence="4 5">LSU 92-RS-03</strain>
    </source>
</reference>
<organism evidence="4 5">
    <name type="scientific">Rhizopus stolonifer</name>
    <name type="common">Rhizopus nigricans</name>
    <dbReference type="NCBI Taxonomy" id="4846"/>
    <lineage>
        <taxon>Eukaryota</taxon>
        <taxon>Fungi</taxon>
        <taxon>Fungi incertae sedis</taxon>
        <taxon>Mucoromycota</taxon>
        <taxon>Mucoromycotina</taxon>
        <taxon>Mucoromycetes</taxon>
        <taxon>Mucorales</taxon>
        <taxon>Mucorineae</taxon>
        <taxon>Rhizopodaceae</taxon>
        <taxon>Rhizopus</taxon>
    </lineage>
</organism>
<dbReference type="SUPFAM" id="SSF48366">
    <property type="entry name" value="Ras GEF"/>
    <property type="match status" value="1"/>
</dbReference>
<feature type="compositionally biased region" description="Basic and acidic residues" evidence="2">
    <location>
        <begin position="474"/>
        <end position="483"/>
    </location>
</feature>
<protein>
    <recommendedName>
        <fullName evidence="3">Ras-GEF domain-containing protein</fullName>
    </recommendedName>
</protein>
<dbReference type="GO" id="GO:0005085">
    <property type="term" value="F:guanyl-nucleotide exchange factor activity"/>
    <property type="evidence" value="ECO:0007669"/>
    <property type="project" value="UniProtKB-KW"/>
</dbReference>
<feature type="compositionally biased region" description="Polar residues" evidence="2">
    <location>
        <begin position="408"/>
        <end position="419"/>
    </location>
</feature>
<dbReference type="OrthoDB" id="10254377at2759"/>
<gene>
    <name evidence="4" type="ORF">CU098_004971</name>
</gene>
<dbReference type="InterPro" id="IPR023578">
    <property type="entry name" value="Ras_GEF_dom_sf"/>
</dbReference>
<feature type="region of interest" description="Disordered" evidence="2">
    <location>
        <begin position="408"/>
        <end position="643"/>
    </location>
</feature>
<dbReference type="InterPro" id="IPR036964">
    <property type="entry name" value="RASGEF_cat_dom_sf"/>
</dbReference>
<dbReference type="SMART" id="SM00147">
    <property type="entry name" value="RasGEF"/>
    <property type="match status" value="1"/>
</dbReference>
<evidence type="ECO:0000313" key="4">
    <source>
        <dbReference type="EMBL" id="RCH97249.1"/>
    </source>
</evidence>
<feature type="compositionally biased region" description="Polar residues" evidence="2">
    <location>
        <begin position="621"/>
        <end position="636"/>
    </location>
</feature>
<feature type="domain" description="Ras-GEF" evidence="3">
    <location>
        <begin position="87"/>
        <end position="345"/>
    </location>
</feature>
<dbReference type="GO" id="GO:0007264">
    <property type="term" value="P:small GTPase-mediated signal transduction"/>
    <property type="evidence" value="ECO:0007669"/>
    <property type="project" value="InterPro"/>
</dbReference>
<name>A0A367K517_RHIST</name>
<feature type="compositionally biased region" description="Acidic residues" evidence="2">
    <location>
        <begin position="453"/>
        <end position="471"/>
    </location>
</feature>
<dbReference type="Proteomes" id="UP000253551">
    <property type="component" value="Unassembled WGS sequence"/>
</dbReference>
<feature type="compositionally biased region" description="Acidic residues" evidence="2">
    <location>
        <begin position="587"/>
        <end position="613"/>
    </location>
</feature>
<dbReference type="EMBL" id="PJQM01002205">
    <property type="protein sequence ID" value="RCH97249.1"/>
    <property type="molecule type" value="Genomic_DNA"/>
</dbReference>
<dbReference type="PROSITE" id="PS50009">
    <property type="entry name" value="RASGEF_CAT"/>
    <property type="match status" value="1"/>
</dbReference>
<evidence type="ECO:0000313" key="5">
    <source>
        <dbReference type="Proteomes" id="UP000253551"/>
    </source>
</evidence>
<proteinExistence type="predicted"/>
<dbReference type="STRING" id="4846.A0A367K517"/>
<dbReference type="AlphaFoldDB" id="A0A367K517"/>
<evidence type="ECO:0000256" key="2">
    <source>
        <dbReference type="SAM" id="MobiDB-lite"/>
    </source>
</evidence>
<keyword evidence="1" id="KW-0344">Guanine-nucleotide releasing factor</keyword>
<sequence length="708" mass="79445">MANTASSNNTSGLPVIPLSPIAQSYIICSNALNLATEKLTEAKKANPPVQVGVLRGYLETSKVEAHRLNALTRKMQSVEAATPLFWDSDGLARQIAIMNAQLFNQVFLDKRSLLQLDLHQTKLVHLVDFHHYLSHSMAHQLIYWAELLSNSSAASAVVPPVHATKDSLVTHLVRVAYLLLHAYRDFSGFAAIMKALTFPEVRRLNKKLWHGASSRTKDMFRELAQIISPAKHYEAYHHALKHKLEQYHTPLPGMIAVPWVHPHLVSIRSIVTAYTAGDEDTHHLGDVVLSAPGAHKLDMVLAILELCQLNAPSGDVTADDVLSTQTYPNRRSSVVHSKAIHVEGLRAAVIPVANLSHLAPGDQLTQHWLVSRVYLRKDQLINESIEVEPLKKNETIACEDDFGETGRYQSVSHTTSRRTSLVPPPPQARTASVLEMTEPEFQPSPKPRRQRQEEEEEESSSNTSSDDDGPSIEEQPKAIPEEPIKEEEEEEVTKPVIETEPVQQEEPVAQPSVLSTSTTESKQQKSRLSPTAPEFVPNKAYSVIKSESTSTDEKWLGYPIQEDDDEVVTLTTTSDSEKWVGYPAPATDEDDDKVVLSEPDEEEQEQEEEEEEEVWKGYPGPNSSTDSPRRASSQSETSEEWKGYHATKMEADWQRESALKVQEHEWQGYTLETLDEDELDSSTMMDGEFEKSRQARGRQQKENFCRNK</sequence>